<feature type="domain" description="Response regulatory" evidence="3">
    <location>
        <begin position="6"/>
        <end position="121"/>
    </location>
</feature>
<evidence type="ECO:0000259" key="3">
    <source>
        <dbReference type="PROSITE" id="PS50110"/>
    </source>
</evidence>
<dbReference type="InterPro" id="IPR011006">
    <property type="entry name" value="CheY-like_superfamily"/>
</dbReference>
<dbReference type="RefSeq" id="WP_041100221.1">
    <property type="nucleotide sequence ID" value="NZ_AP012547.1"/>
</dbReference>
<evidence type="ECO:0000256" key="2">
    <source>
        <dbReference type="PROSITE-ProRule" id="PRU00169"/>
    </source>
</evidence>
<dbReference type="EMBL" id="AP012547">
    <property type="protein sequence ID" value="BAO30672.1"/>
    <property type="molecule type" value="Genomic_DNA"/>
</dbReference>
<dbReference type="SMART" id="SM00448">
    <property type="entry name" value="REC"/>
    <property type="match status" value="1"/>
</dbReference>
<dbReference type="KEGG" id="shd:SUTH_02893"/>
<dbReference type="Pfam" id="PF00072">
    <property type="entry name" value="Response_reg"/>
    <property type="match status" value="1"/>
</dbReference>
<dbReference type="GO" id="GO:0000160">
    <property type="term" value="P:phosphorelay signal transduction system"/>
    <property type="evidence" value="ECO:0007669"/>
    <property type="project" value="InterPro"/>
</dbReference>
<keyword evidence="1 2" id="KW-0597">Phosphoprotein</keyword>
<evidence type="ECO:0000313" key="5">
    <source>
        <dbReference type="Proteomes" id="UP000031637"/>
    </source>
</evidence>
<feature type="modified residue" description="4-aspartylphosphate" evidence="2">
    <location>
        <position position="54"/>
    </location>
</feature>
<sequence>MSDAFKVFAIDDDPLILEIMREILEPDCTVETFESVEACQPRLEVEKPGMLLLDVSLPGMDGYAFCRAIKDDESLRDIPVTFVSSNDTIEARIKGYDAGGEDFIVKPFEPEEVLRKIKVAKQIILSKKALEEQAKAANSFSMMMMTSMGESGIVMQFLGKLFSWNTEQEVATGVLELLQSYQLEGVAQTRIGQRTLTLSAAGANMPLEVSVLNHVRDQGRIFEFRNRGVYNTHHITVMVNNMPVHDPDLCGRLRDHLSLVAQGADSRLQAIEAEEANRRNRAGIDEALQSIRESVSAMRQAHGLDRAASSQLLIELEQSMAKAFVHLGLSTDQEHHMEELVHTFMKRMMELQDRGEEIYETLQQLTEKLGQLK</sequence>
<organism evidence="4 5">
    <name type="scientific">Sulfuritalea hydrogenivorans sk43H</name>
    <dbReference type="NCBI Taxonomy" id="1223802"/>
    <lineage>
        <taxon>Bacteria</taxon>
        <taxon>Pseudomonadati</taxon>
        <taxon>Pseudomonadota</taxon>
        <taxon>Betaproteobacteria</taxon>
        <taxon>Nitrosomonadales</taxon>
        <taxon>Sterolibacteriaceae</taxon>
        <taxon>Sulfuritalea</taxon>
    </lineage>
</organism>
<dbReference type="InterPro" id="IPR050595">
    <property type="entry name" value="Bact_response_regulator"/>
</dbReference>
<keyword evidence="5" id="KW-1185">Reference proteome</keyword>
<dbReference type="Gene3D" id="3.40.50.2300">
    <property type="match status" value="1"/>
</dbReference>
<dbReference type="PROSITE" id="PS50110">
    <property type="entry name" value="RESPONSE_REGULATORY"/>
    <property type="match status" value="1"/>
</dbReference>
<evidence type="ECO:0000313" key="4">
    <source>
        <dbReference type="EMBL" id="BAO30672.1"/>
    </source>
</evidence>
<dbReference type="SUPFAM" id="SSF52172">
    <property type="entry name" value="CheY-like"/>
    <property type="match status" value="1"/>
</dbReference>
<dbReference type="PANTHER" id="PTHR44591:SF3">
    <property type="entry name" value="RESPONSE REGULATORY DOMAIN-CONTAINING PROTEIN"/>
    <property type="match status" value="1"/>
</dbReference>
<dbReference type="Proteomes" id="UP000031637">
    <property type="component" value="Chromosome"/>
</dbReference>
<dbReference type="InterPro" id="IPR001789">
    <property type="entry name" value="Sig_transdc_resp-reg_receiver"/>
</dbReference>
<accession>W0SIJ2</accession>
<dbReference type="PANTHER" id="PTHR44591">
    <property type="entry name" value="STRESS RESPONSE REGULATOR PROTEIN 1"/>
    <property type="match status" value="1"/>
</dbReference>
<proteinExistence type="predicted"/>
<evidence type="ECO:0000256" key="1">
    <source>
        <dbReference type="ARBA" id="ARBA00022553"/>
    </source>
</evidence>
<dbReference type="STRING" id="1223802.SUTH_02893"/>
<name>W0SIJ2_9PROT</name>
<dbReference type="HOGENOM" id="CLU_059002_0_0_4"/>
<dbReference type="AlphaFoldDB" id="W0SIJ2"/>
<reference evidence="4 5" key="1">
    <citation type="journal article" date="2014" name="Syst. Appl. Microbiol.">
        <title>Complete genomes of freshwater sulfur oxidizers Sulfuricella denitrificans skB26 and Sulfuritalea hydrogenivorans sk43H: genetic insights into the sulfur oxidation pathway of betaproteobacteria.</title>
        <authorList>
            <person name="Watanabe T."/>
            <person name="Kojima H."/>
            <person name="Fukui M."/>
        </authorList>
    </citation>
    <scope>NUCLEOTIDE SEQUENCE [LARGE SCALE GENOMIC DNA]</scope>
    <source>
        <strain evidence="4">DSM22779</strain>
    </source>
</reference>
<protein>
    <submittedName>
        <fullName evidence="4">Response regulator receiver</fullName>
    </submittedName>
</protein>
<gene>
    <name evidence="4" type="ORF">SUTH_02893</name>
</gene>